<keyword evidence="3" id="KW-0735">Signal-anchor</keyword>
<feature type="chain" id="PRO_5021848554" evidence="6">
    <location>
        <begin position="31"/>
        <end position="204"/>
    </location>
</feature>
<dbReference type="GO" id="GO:0016209">
    <property type="term" value="F:antioxidant activity"/>
    <property type="evidence" value="ECO:0007669"/>
    <property type="project" value="InterPro"/>
</dbReference>
<protein>
    <submittedName>
        <fullName evidence="8">Thiol-disulfide isomerase/thioredoxin</fullName>
    </submittedName>
</protein>
<dbReference type="Proteomes" id="UP000316181">
    <property type="component" value="Unassembled WGS sequence"/>
</dbReference>
<dbReference type="SUPFAM" id="SSF52833">
    <property type="entry name" value="Thioredoxin-like"/>
    <property type="match status" value="1"/>
</dbReference>
<dbReference type="PROSITE" id="PS51352">
    <property type="entry name" value="THIOREDOXIN_2"/>
    <property type="match status" value="1"/>
</dbReference>
<evidence type="ECO:0000313" key="9">
    <source>
        <dbReference type="Proteomes" id="UP000316181"/>
    </source>
</evidence>
<evidence type="ECO:0000256" key="2">
    <source>
        <dbReference type="ARBA" id="ARBA00022748"/>
    </source>
</evidence>
<evidence type="ECO:0000256" key="5">
    <source>
        <dbReference type="ARBA" id="ARBA00023284"/>
    </source>
</evidence>
<sequence length="204" mass="20999">MKPKRIARGVRKSAATALVLCLAFGSAACAQSSGNASDVVNQGYESGDGSVKQWPASARGAAVDLSGTDYAGESVTLSDYADRVVVLNTWYAACPPCRKEAPALVQTAQKYAEKIQIIGINSTDEGGAAKAFQRTFSIPYPSIQDTSGAATAALQGVVPIQAVPTTVVLDRQHRVAARVLGEVSAGTLAALIDDVLAESSPTAS</sequence>
<dbReference type="GO" id="GO:0016853">
    <property type="term" value="F:isomerase activity"/>
    <property type="evidence" value="ECO:0007669"/>
    <property type="project" value="UniProtKB-KW"/>
</dbReference>
<dbReference type="GO" id="GO:0016491">
    <property type="term" value="F:oxidoreductase activity"/>
    <property type="evidence" value="ECO:0007669"/>
    <property type="project" value="InterPro"/>
</dbReference>
<evidence type="ECO:0000256" key="6">
    <source>
        <dbReference type="SAM" id="SignalP"/>
    </source>
</evidence>
<dbReference type="GO" id="GO:0030313">
    <property type="term" value="C:cell envelope"/>
    <property type="evidence" value="ECO:0007669"/>
    <property type="project" value="UniProtKB-SubCell"/>
</dbReference>
<keyword evidence="4" id="KW-1015">Disulfide bond</keyword>
<keyword evidence="2" id="KW-0201">Cytochrome c-type biogenesis</keyword>
<dbReference type="AlphaFoldDB" id="A0A542SRT6"/>
<dbReference type="RefSeq" id="WP_142112566.1">
    <property type="nucleotide sequence ID" value="NZ_BAAATB010000004.1"/>
</dbReference>
<comment type="subcellular location">
    <subcellularLocation>
        <location evidence="1">Cell envelope</location>
    </subcellularLocation>
</comment>
<name>A0A542SRT6_9MICO</name>
<feature type="signal peptide" evidence="6">
    <location>
        <begin position="1"/>
        <end position="30"/>
    </location>
</feature>
<reference evidence="8 9" key="1">
    <citation type="submission" date="2019-06" db="EMBL/GenBank/DDBJ databases">
        <title>Sequencing the genomes of 1000 actinobacteria strains.</title>
        <authorList>
            <person name="Klenk H.-P."/>
        </authorList>
    </citation>
    <scope>NUCLEOTIDE SEQUENCE [LARGE SCALE GENOMIC DNA]</scope>
    <source>
        <strain evidence="8 9">DSM 10596</strain>
    </source>
</reference>
<keyword evidence="3" id="KW-0812">Transmembrane</keyword>
<keyword evidence="6" id="KW-0732">Signal</keyword>
<dbReference type="EMBL" id="VFNV01000001">
    <property type="protein sequence ID" value="TQK76947.1"/>
    <property type="molecule type" value="Genomic_DNA"/>
</dbReference>
<feature type="domain" description="Thioredoxin" evidence="7">
    <location>
        <begin position="56"/>
        <end position="197"/>
    </location>
</feature>
<dbReference type="CDD" id="cd02966">
    <property type="entry name" value="TlpA_like_family"/>
    <property type="match status" value="1"/>
</dbReference>
<dbReference type="InterPro" id="IPR000866">
    <property type="entry name" value="AhpC/TSA"/>
</dbReference>
<dbReference type="PANTHER" id="PTHR42852:SF6">
    <property type="entry name" value="THIOL:DISULFIDE INTERCHANGE PROTEIN DSBE"/>
    <property type="match status" value="1"/>
</dbReference>
<gene>
    <name evidence="8" type="ORF">FB389_1650</name>
</gene>
<comment type="caution">
    <text evidence="8">The sequence shown here is derived from an EMBL/GenBank/DDBJ whole genome shotgun (WGS) entry which is preliminary data.</text>
</comment>
<dbReference type="Gene3D" id="3.40.30.10">
    <property type="entry name" value="Glutaredoxin"/>
    <property type="match status" value="1"/>
</dbReference>
<keyword evidence="8" id="KW-0413">Isomerase</keyword>
<dbReference type="InterPro" id="IPR013766">
    <property type="entry name" value="Thioredoxin_domain"/>
</dbReference>
<dbReference type="InterPro" id="IPR036249">
    <property type="entry name" value="Thioredoxin-like_sf"/>
</dbReference>
<accession>A0A542SRT6</accession>
<keyword evidence="9" id="KW-1185">Reference proteome</keyword>
<dbReference type="OrthoDB" id="9796554at2"/>
<evidence type="ECO:0000256" key="1">
    <source>
        <dbReference type="ARBA" id="ARBA00004196"/>
    </source>
</evidence>
<evidence type="ECO:0000256" key="3">
    <source>
        <dbReference type="ARBA" id="ARBA00022968"/>
    </source>
</evidence>
<dbReference type="Pfam" id="PF00578">
    <property type="entry name" value="AhpC-TSA"/>
    <property type="match status" value="1"/>
</dbReference>
<dbReference type="InterPro" id="IPR050553">
    <property type="entry name" value="Thioredoxin_ResA/DsbE_sf"/>
</dbReference>
<dbReference type="PANTHER" id="PTHR42852">
    <property type="entry name" value="THIOL:DISULFIDE INTERCHANGE PROTEIN DSBE"/>
    <property type="match status" value="1"/>
</dbReference>
<evidence type="ECO:0000256" key="4">
    <source>
        <dbReference type="ARBA" id="ARBA00023157"/>
    </source>
</evidence>
<evidence type="ECO:0000313" key="8">
    <source>
        <dbReference type="EMBL" id="TQK76947.1"/>
    </source>
</evidence>
<keyword evidence="5" id="KW-0676">Redox-active center</keyword>
<evidence type="ECO:0000259" key="7">
    <source>
        <dbReference type="PROSITE" id="PS51352"/>
    </source>
</evidence>
<dbReference type="GO" id="GO:0017004">
    <property type="term" value="P:cytochrome complex assembly"/>
    <property type="evidence" value="ECO:0007669"/>
    <property type="project" value="UniProtKB-KW"/>
</dbReference>
<proteinExistence type="predicted"/>
<organism evidence="8 9">
    <name type="scientific">Rarobacter incanus</name>
    <dbReference type="NCBI Taxonomy" id="153494"/>
    <lineage>
        <taxon>Bacteria</taxon>
        <taxon>Bacillati</taxon>
        <taxon>Actinomycetota</taxon>
        <taxon>Actinomycetes</taxon>
        <taxon>Micrococcales</taxon>
        <taxon>Rarobacteraceae</taxon>
        <taxon>Rarobacter</taxon>
    </lineage>
</organism>
<dbReference type="PROSITE" id="PS51257">
    <property type="entry name" value="PROKAR_LIPOPROTEIN"/>
    <property type="match status" value="1"/>
</dbReference>